<dbReference type="InterPro" id="IPR051045">
    <property type="entry name" value="TonB-dependent_transducer"/>
</dbReference>
<evidence type="ECO:0000313" key="15">
    <source>
        <dbReference type="Proteomes" id="UP000507954"/>
    </source>
</evidence>
<dbReference type="SUPFAM" id="SSF74653">
    <property type="entry name" value="TolA/TonB C-terminal domain"/>
    <property type="match status" value="1"/>
</dbReference>
<organism evidence="14 15">
    <name type="scientific">Sinorhizobium medicae</name>
    <dbReference type="NCBI Taxonomy" id="110321"/>
    <lineage>
        <taxon>Bacteria</taxon>
        <taxon>Pseudomonadati</taxon>
        <taxon>Pseudomonadota</taxon>
        <taxon>Alphaproteobacteria</taxon>
        <taxon>Hyphomicrobiales</taxon>
        <taxon>Rhizobiaceae</taxon>
        <taxon>Sinorhizobium/Ensifer group</taxon>
        <taxon>Sinorhizobium</taxon>
    </lineage>
</organism>
<name>A0A508WVM5_9HYPH</name>
<evidence type="ECO:0000256" key="8">
    <source>
        <dbReference type="ARBA" id="ARBA00022989"/>
    </source>
</evidence>
<evidence type="ECO:0000313" key="16">
    <source>
        <dbReference type="Proteomes" id="UP001190825"/>
    </source>
</evidence>
<feature type="chain" id="PRO_5021187241" evidence="11">
    <location>
        <begin position="20"/>
        <end position="308"/>
    </location>
</feature>
<reference evidence="13 16" key="2">
    <citation type="journal article" date="2018" name="FEMS Microbiol. Ecol.">
        <title>Co-invading symbiotic mutualists of Medicago polymorpha retain high ancestral diversity and contain diverse accessory genomes.</title>
        <authorList>
            <person name="Porter S.S."/>
            <person name="Faber-Hammond J.J."/>
            <person name="Friesen M.L."/>
        </authorList>
    </citation>
    <scope>NUCLEOTIDE SEQUENCE [LARGE SCALE GENOMIC DNA]</scope>
    <source>
        <strain evidence="13 16">Str16</strain>
    </source>
</reference>
<keyword evidence="11" id="KW-0732">Signal</keyword>
<evidence type="ECO:0000256" key="3">
    <source>
        <dbReference type="ARBA" id="ARBA00022448"/>
    </source>
</evidence>
<keyword evidence="6" id="KW-0812">Transmembrane</keyword>
<evidence type="ECO:0000256" key="5">
    <source>
        <dbReference type="ARBA" id="ARBA00022519"/>
    </source>
</evidence>
<dbReference type="PANTHER" id="PTHR33446:SF2">
    <property type="entry name" value="PROTEIN TONB"/>
    <property type="match status" value="1"/>
</dbReference>
<evidence type="ECO:0000256" key="1">
    <source>
        <dbReference type="ARBA" id="ARBA00004383"/>
    </source>
</evidence>
<evidence type="ECO:0000256" key="11">
    <source>
        <dbReference type="SAM" id="SignalP"/>
    </source>
</evidence>
<accession>A0A508WVM5</accession>
<proteinExistence type="inferred from homology"/>
<keyword evidence="7" id="KW-0653">Protein transport</keyword>
<keyword evidence="3" id="KW-0813">Transport</keyword>
<dbReference type="GO" id="GO:0031992">
    <property type="term" value="F:energy transducer activity"/>
    <property type="evidence" value="ECO:0007669"/>
    <property type="project" value="TreeGrafter"/>
</dbReference>
<dbReference type="EMBL" id="NBUC01000112">
    <property type="protein sequence ID" value="PLT99213.1"/>
    <property type="molecule type" value="Genomic_DNA"/>
</dbReference>
<evidence type="ECO:0000259" key="12">
    <source>
        <dbReference type="PROSITE" id="PS52015"/>
    </source>
</evidence>
<feature type="compositionally biased region" description="Basic and acidic residues" evidence="10">
    <location>
        <begin position="153"/>
        <end position="162"/>
    </location>
</feature>
<feature type="compositionally biased region" description="Basic residues" evidence="10">
    <location>
        <begin position="163"/>
        <end position="172"/>
    </location>
</feature>
<sequence>MKHMVKWAAAIGLSLLAHAGGAMFLAPENEKEEVLVAGGSSVEVSLLGNAFEDTVQAGDPSDVVEPTEETPEELTPTEAEATEEVVEAVEPAPTEAVSAQPSEMTPTEADVILPAEEVPVTKADDAAVIASVAPVETVIPEEKPELPKVVQPEVEKPEPKKEPVKKKKVARKKAGDGGKQAKTQNKGKSDGVENARAAAASGEKRGGSQEIGNAAVSNYPGKVRRKLTRAIRYPSAAKRQGLRGVAHVSFTVTSGGGVASVGITKSAGSPVLDQAALETVRRAAPFPAIPAGAGRDRWEFNIPVAFTR</sequence>
<keyword evidence="16" id="KW-1185">Reference proteome</keyword>
<evidence type="ECO:0000256" key="9">
    <source>
        <dbReference type="ARBA" id="ARBA00023136"/>
    </source>
</evidence>
<evidence type="ECO:0000256" key="4">
    <source>
        <dbReference type="ARBA" id="ARBA00022475"/>
    </source>
</evidence>
<feature type="region of interest" description="Disordered" evidence="10">
    <location>
        <begin position="149"/>
        <end position="217"/>
    </location>
</feature>
<feature type="region of interest" description="Disordered" evidence="10">
    <location>
        <begin position="54"/>
        <end position="79"/>
    </location>
</feature>
<dbReference type="OMA" id="SKMNWKS"/>
<reference evidence="14 15" key="3">
    <citation type="submission" date="2019-06" db="EMBL/GenBank/DDBJ databases">
        <authorList>
            <person name="Le Quere A."/>
            <person name="Colella S."/>
        </authorList>
    </citation>
    <scope>NUCLEOTIDE SEQUENCE [LARGE SCALE GENOMIC DNA]</scope>
    <source>
        <strain evidence="14">EmedicaeMD41</strain>
    </source>
</reference>
<keyword evidence="5" id="KW-0997">Cell inner membrane</keyword>
<dbReference type="GeneID" id="61611425"/>
<dbReference type="EMBL" id="CABFNB010000092">
    <property type="protein sequence ID" value="VTZ61456.1"/>
    <property type="molecule type" value="Genomic_DNA"/>
</dbReference>
<dbReference type="GO" id="GO:0098797">
    <property type="term" value="C:plasma membrane protein complex"/>
    <property type="evidence" value="ECO:0007669"/>
    <property type="project" value="TreeGrafter"/>
</dbReference>
<evidence type="ECO:0000256" key="10">
    <source>
        <dbReference type="SAM" id="MobiDB-lite"/>
    </source>
</evidence>
<evidence type="ECO:0000256" key="6">
    <source>
        <dbReference type="ARBA" id="ARBA00022692"/>
    </source>
</evidence>
<evidence type="ECO:0000256" key="7">
    <source>
        <dbReference type="ARBA" id="ARBA00022927"/>
    </source>
</evidence>
<dbReference type="Pfam" id="PF03544">
    <property type="entry name" value="TonB_C"/>
    <property type="match status" value="1"/>
</dbReference>
<dbReference type="PANTHER" id="PTHR33446">
    <property type="entry name" value="PROTEIN TONB-RELATED"/>
    <property type="match status" value="1"/>
</dbReference>
<feature type="signal peptide" evidence="11">
    <location>
        <begin position="1"/>
        <end position="19"/>
    </location>
</feature>
<evidence type="ECO:0000313" key="14">
    <source>
        <dbReference type="EMBL" id="VTZ61456.1"/>
    </source>
</evidence>
<dbReference type="GO" id="GO:0055085">
    <property type="term" value="P:transmembrane transport"/>
    <property type="evidence" value="ECO:0007669"/>
    <property type="project" value="InterPro"/>
</dbReference>
<dbReference type="PROSITE" id="PS52015">
    <property type="entry name" value="TONB_CTD"/>
    <property type="match status" value="1"/>
</dbReference>
<keyword evidence="9" id="KW-0472">Membrane</keyword>
<keyword evidence="4" id="KW-1003">Cell membrane</keyword>
<dbReference type="InterPro" id="IPR006260">
    <property type="entry name" value="TonB/TolA_C"/>
</dbReference>
<reference evidence="13" key="1">
    <citation type="submission" date="2017-04" db="EMBL/GenBank/DDBJ databases">
        <authorList>
            <person name="Porter S."/>
            <person name="Friesen M.L."/>
            <person name="Faber-Hammond J."/>
        </authorList>
    </citation>
    <scope>NUCLEOTIDE SEQUENCE</scope>
    <source>
        <strain evidence="13">Str16</strain>
    </source>
</reference>
<feature type="domain" description="TonB C-terminal" evidence="12">
    <location>
        <begin position="218"/>
        <end position="308"/>
    </location>
</feature>
<comment type="subcellular location">
    <subcellularLocation>
        <location evidence="1">Cell inner membrane</location>
        <topology evidence="1">Single-pass membrane protein</topology>
        <orientation evidence="1">Periplasmic side</orientation>
    </subcellularLocation>
</comment>
<evidence type="ECO:0000256" key="2">
    <source>
        <dbReference type="ARBA" id="ARBA00006555"/>
    </source>
</evidence>
<dbReference type="Gene3D" id="3.30.1150.10">
    <property type="match status" value="1"/>
</dbReference>
<comment type="similarity">
    <text evidence="2">Belongs to the TonB family.</text>
</comment>
<protein>
    <submittedName>
        <fullName evidence="13">Energy transducer TonB</fullName>
    </submittedName>
    <submittedName>
        <fullName evidence="14">TonB family protein</fullName>
    </submittedName>
</protein>
<gene>
    <name evidence="13" type="ORF">BMJ33_23285</name>
    <name evidence="14" type="ORF">EMEDMD4_270232</name>
</gene>
<dbReference type="InterPro" id="IPR037682">
    <property type="entry name" value="TonB_C"/>
</dbReference>
<dbReference type="AlphaFoldDB" id="A0A508WVM5"/>
<evidence type="ECO:0000313" key="13">
    <source>
        <dbReference type="EMBL" id="PLT99213.1"/>
    </source>
</evidence>
<keyword evidence="8" id="KW-1133">Transmembrane helix</keyword>
<dbReference type="GO" id="GO:0015031">
    <property type="term" value="P:protein transport"/>
    <property type="evidence" value="ECO:0007669"/>
    <property type="project" value="UniProtKB-KW"/>
</dbReference>
<dbReference type="NCBIfam" id="TIGR01352">
    <property type="entry name" value="tonB_Cterm"/>
    <property type="match status" value="1"/>
</dbReference>
<dbReference type="Proteomes" id="UP001190825">
    <property type="component" value="Unassembled WGS sequence"/>
</dbReference>
<dbReference type="Proteomes" id="UP000507954">
    <property type="component" value="Unassembled WGS sequence"/>
</dbReference>
<dbReference type="RefSeq" id="WP_012066558.1">
    <property type="nucleotide sequence ID" value="NZ_ATYC01000022.1"/>
</dbReference>